<dbReference type="EMBL" id="SDMP01000014">
    <property type="protein sequence ID" value="RYR12159.1"/>
    <property type="molecule type" value="Genomic_DNA"/>
</dbReference>
<protein>
    <recommendedName>
        <fullName evidence="4">Bifunctional inhibitor/plant lipid transfer protein/seed storage helical domain-containing protein</fullName>
    </recommendedName>
</protein>
<evidence type="ECO:0000256" key="3">
    <source>
        <dbReference type="SAM" id="SignalP"/>
    </source>
</evidence>
<sequence length="136" mass="14359">MVAPTAILFSLNLLFSATMASLFPLQPPPPEAPPPNTPPPNAPPPNTPPSCPLNTLQLGACAGVLNMFIGPRPIPAQCCTLLDGLVDLDAALCFCDVIRVDYLPIIHVDVPVALSLLLDACDRNAPENFQCPPLIN</sequence>
<dbReference type="PANTHER" id="PTHR31731">
    <property type="match status" value="1"/>
</dbReference>
<gene>
    <name evidence="5" type="ORF">Ahy_B04g069700</name>
</gene>
<evidence type="ECO:0000256" key="1">
    <source>
        <dbReference type="ARBA" id="ARBA00008965"/>
    </source>
</evidence>
<dbReference type="InterPro" id="IPR016140">
    <property type="entry name" value="Bifunc_inhib/LTP/seed_store"/>
</dbReference>
<dbReference type="InterPro" id="IPR051636">
    <property type="entry name" value="Plant_LTP/defense-related"/>
</dbReference>
<comment type="caution">
    <text evidence="5">The sequence shown here is derived from an EMBL/GenBank/DDBJ whole genome shotgun (WGS) entry which is preliminary data.</text>
</comment>
<dbReference type="AlphaFoldDB" id="A0A444ZDB9"/>
<proteinExistence type="inferred from homology"/>
<dbReference type="SMART" id="SM00499">
    <property type="entry name" value="AAI"/>
    <property type="match status" value="1"/>
</dbReference>
<accession>A0A444ZDB9</accession>
<reference evidence="5 6" key="1">
    <citation type="submission" date="2019-01" db="EMBL/GenBank/DDBJ databases">
        <title>Sequencing of cultivated peanut Arachis hypogaea provides insights into genome evolution and oil improvement.</title>
        <authorList>
            <person name="Chen X."/>
        </authorList>
    </citation>
    <scope>NUCLEOTIDE SEQUENCE [LARGE SCALE GENOMIC DNA]</scope>
    <source>
        <strain evidence="6">cv. Fuhuasheng</strain>
        <tissue evidence="5">Leaves</tissue>
    </source>
</reference>
<dbReference type="InterPro" id="IPR027923">
    <property type="entry name" value="Hydrophob_seed_dom"/>
</dbReference>
<feature type="signal peptide" evidence="3">
    <location>
        <begin position="1"/>
        <end position="20"/>
    </location>
</feature>
<dbReference type="InterPro" id="IPR036312">
    <property type="entry name" value="Bifun_inhib/LTP/seed_sf"/>
</dbReference>
<comment type="similarity">
    <text evidence="1">Belongs to the plant LTP family. PEARLI1 subfamily.</text>
</comment>
<organism evidence="5 6">
    <name type="scientific">Arachis hypogaea</name>
    <name type="common">Peanut</name>
    <dbReference type="NCBI Taxonomy" id="3818"/>
    <lineage>
        <taxon>Eukaryota</taxon>
        <taxon>Viridiplantae</taxon>
        <taxon>Streptophyta</taxon>
        <taxon>Embryophyta</taxon>
        <taxon>Tracheophyta</taxon>
        <taxon>Spermatophyta</taxon>
        <taxon>Magnoliopsida</taxon>
        <taxon>eudicotyledons</taxon>
        <taxon>Gunneridae</taxon>
        <taxon>Pentapetalae</taxon>
        <taxon>rosids</taxon>
        <taxon>fabids</taxon>
        <taxon>Fabales</taxon>
        <taxon>Fabaceae</taxon>
        <taxon>Papilionoideae</taxon>
        <taxon>50 kb inversion clade</taxon>
        <taxon>dalbergioids sensu lato</taxon>
        <taxon>Dalbergieae</taxon>
        <taxon>Pterocarpus clade</taxon>
        <taxon>Arachis</taxon>
    </lineage>
</organism>
<feature type="domain" description="Bifunctional inhibitor/plant lipid transfer protein/seed storage helical" evidence="4">
    <location>
        <begin position="51"/>
        <end position="131"/>
    </location>
</feature>
<dbReference type="CDD" id="cd01958">
    <property type="entry name" value="HPS_like"/>
    <property type="match status" value="1"/>
</dbReference>
<evidence type="ECO:0000313" key="5">
    <source>
        <dbReference type="EMBL" id="RYR12159.1"/>
    </source>
</evidence>
<dbReference type="Gene3D" id="1.10.110.10">
    <property type="entry name" value="Plant lipid-transfer and hydrophobic proteins"/>
    <property type="match status" value="1"/>
</dbReference>
<dbReference type="STRING" id="3818.A0A444ZDB9"/>
<evidence type="ECO:0000313" key="6">
    <source>
        <dbReference type="Proteomes" id="UP000289738"/>
    </source>
</evidence>
<feature type="region of interest" description="Disordered" evidence="2">
    <location>
        <begin position="26"/>
        <end position="49"/>
    </location>
</feature>
<dbReference type="Pfam" id="PF14547">
    <property type="entry name" value="Hydrophob_seed"/>
    <property type="match status" value="1"/>
</dbReference>
<name>A0A444ZDB9_ARAHY</name>
<keyword evidence="6" id="KW-1185">Reference proteome</keyword>
<dbReference type="SUPFAM" id="SSF47699">
    <property type="entry name" value="Bifunctional inhibitor/lipid-transfer protein/seed storage 2S albumin"/>
    <property type="match status" value="1"/>
</dbReference>
<feature type="chain" id="PRO_5019076055" description="Bifunctional inhibitor/plant lipid transfer protein/seed storage helical domain-containing protein" evidence="3">
    <location>
        <begin position="21"/>
        <end position="136"/>
    </location>
</feature>
<evidence type="ECO:0000256" key="2">
    <source>
        <dbReference type="SAM" id="MobiDB-lite"/>
    </source>
</evidence>
<dbReference type="Proteomes" id="UP000289738">
    <property type="component" value="Chromosome B04"/>
</dbReference>
<evidence type="ECO:0000259" key="4">
    <source>
        <dbReference type="SMART" id="SM00499"/>
    </source>
</evidence>
<keyword evidence="3" id="KW-0732">Signal</keyword>